<dbReference type="InterPro" id="IPR036734">
    <property type="entry name" value="Neur_chan_lig-bd_sf"/>
</dbReference>
<keyword evidence="2" id="KW-0732">Signal</keyword>
<dbReference type="PANTHER" id="PTHR18945">
    <property type="entry name" value="NEUROTRANSMITTER GATED ION CHANNEL"/>
    <property type="match status" value="1"/>
</dbReference>
<gene>
    <name evidence="5" type="primary">LOC114828455</name>
</gene>
<dbReference type="GO" id="GO:0016020">
    <property type="term" value="C:membrane"/>
    <property type="evidence" value="ECO:0007669"/>
    <property type="project" value="InterPro"/>
</dbReference>
<dbReference type="Gene3D" id="2.70.170.10">
    <property type="entry name" value="Neurotransmitter-gated ion-channel ligand-binding domain"/>
    <property type="match status" value="1"/>
</dbReference>
<dbReference type="GeneID" id="114828455"/>
<evidence type="ECO:0000313" key="4">
    <source>
        <dbReference type="Proteomes" id="UP000694867"/>
    </source>
</evidence>
<feature type="transmembrane region" description="Helical" evidence="1">
    <location>
        <begin position="238"/>
        <end position="259"/>
    </location>
</feature>
<dbReference type="Pfam" id="PF02931">
    <property type="entry name" value="Neur_chan_LBD"/>
    <property type="match status" value="1"/>
</dbReference>
<dbReference type="KEGG" id="goe:114828455"/>
<feature type="chain" id="PRO_5042480495" evidence="2">
    <location>
        <begin position="21"/>
        <end position="352"/>
    </location>
</feature>
<keyword evidence="1" id="KW-0472">Membrane</keyword>
<keyword evidence="1" id="KW-1133">Transmembrane helix</keyword>
<dbReference type="GO" id="GO:0004888">
    <property type="term" value="F:transmembrane signaling receptor activity"/>
    <property type="evidence" value="ECO:0007669"/>
    <property type="project" value="InterPro"/>
</dbReference>
<keyword evidence="1" id="KW-0812">Transmembrane</keyword>
<keyword evidence="4" id="KW-1185">Reference proteome</keyword>
<dbReference type="GO" id="GO:0005230">
    <property type="term" value="F:extracellular ligand-gated monoatomic ion channel activity"/>
    <property type="evidence" value="ECO:0007669"/>
    <property type="project" value="InterPro"/>
</dbReference>
<dbReference type="SUPFAM" id="SSF63712">
    <property type="entry name" value="Nicotinic receptor ligand binding domain-like"/>
    <property type="match status" value="1"/>
</dbReference>
<evidence type="ECO:0000259" key="3">
    <source>
        <dbReference type="Pfam" id="PF02931"/>
    </source>
</evidence>
<sequence>MRCCGVCLYVPVAFCLLATAAHNEEEKLFRTLLNSSTYDSEVRPPSRSKIMVRVNVFVRDVFYLDEIKRELGLQVTLRLRWKDQRLVFNASSNLNHLILSPSRSQNSPWVPRVFIMNEKEAPIHHTPPDNAVMRIYPNGQVHHSTRLSLRLTCPANPKYFPFGSAQCPLKISSNSLEIAEMLLSWDDGSPVFHKGIELDGYLLNNSSVKAEQCVATTKWGKYSCVTSIFHFTRMPRRWFLTFYLPCLGLMSCAVLAAILRKKNENVVNAFCFVACVGISLQVCNVPSSSRPRAIDFWILIVYGFFLLHTLVYSYPRTRKGNASNSRFGGETFIRSLMGVREVLVVYSGHIPD</sequence>
<dbReference type="AlphaFoldDB" id="A0AAJ7SIR2"/>
<protein>
    <submittedName>
        <fullName evidence="5">Glutamate-gated chloride channel-like</fullName>
    </submittedName>
</protein>
<accession>A0AAJ7SIR2</accession>
<evidence type="ECO:0000313" key="5">
    <source>
        <dbReference type="RefSeq" id="XP_028968517.1"/>
    </source>
</evidence>
<dbReference type="RefSeq" id="XP_028968517.1">
    <property type="nucleotide sequence ID" value="XM_029112684.1"/>
</dbReference>
<feature type="transmembrane region" description="Helical" evidence="1">
    <location>
        <begin position="294"/>
        <end position="314"/>
    </location>
</feature>
<feature type="transmembrane region" description="Helical" evidence="1">
    <location>
        <begin position="266"/>
        <end position="282"/>
    </location>
</feature>
<feature type="signal peptide" evidence="2">
    <location>
        <begin position="1"/>
        <end position="20"/>
    </location>
</feature>
<name>A0AAJ7SIR2_9ACAR</name>
<evidence type="ECO:0000256" key="2">
    <source>
        <dbReference type="SAM" id="SignalP"/>
    </source>
</evidence>
<feature type="domain" description="Neurotransmitter-gated ion-channel ligand-binding" evidence="3">
    <location>
        <begin position="25"/>
        <end position="233"/>
    </location>
</feature>
<proteinExistence type="predicted"/>
<dbReference type="InterPro" id="IPR006201">
    <property type="entry name" value="Neur_channel"/>
</dbReference>
<evidence type="ECO:0000256" key="1">
    <source>
        <dbReference type="SAM" id="Phobius"/>
    </source>
</evidence>
<reference evidence="5" key="1">
    <citation type="submission" date="2025-08" db="UniProtKB">
        <authorList>
            <consortium name="RefSeq"/>
        </authorList>
    </citation>
    <scope>IDENTIFICATION</scope>
</reference>
<organism evidence="4 5">
    <name type="scientific">Galendromus occidentalis</name>
    <name type="common">western predatory mite</name>
    <dbReference type="NCBI Taxonomy" id="34638"/>
    <lineage>
        <taxon>Eukaryota</taxon>
        <taxon>Metazoa</taxon>
        <taxon>Ecdysozoa</taxon>
        <taxon>Arthropoda</taxon>
        <taxon>Chelicerata</taxon>
        <taxon>Arachnida</taxon>
        <taxon>Acari</taxon>
        <taxon>Parasitiformes</taxon>
        <taxon>Mesostigmata</taxon>
        <taxon>Gamasina</taxon>
        <taxon>Phytoseioidea</taxon>
        <taxon>Phytoseiidae</taxon>
        <taxon>Typhlodrominae</taxon>
        <taxon>Galendromus</taxon>
    </lineage>
</organism>
<dbReference type="Proteomes" id="UP000694867">
    <property type="component" value="Unplaced"/>
</dbReference>
<dbReference type="InterPro" id="IPR006202">
    <property type="entry name" value="Neur_chan_lig-bd"/>
</dbReference>